<keyword evidence="8" id="KW-1185">Reference proteome</keyword>
<dbReference type="HOGENOM" id="CLU_819534_0_0_1"/>
<dbReference type="OrthoDB" id="7761125at2759"/>
<dbReference type="InParanoid" id="B0W4R7"/>
<dbReference type="InterPro" id="IPR036728">
    <property type="entry name" value="PBP_GOBP_sf"/>
</dbReference>
<evidence type="ECO:0000256" key="3">
    <source>
        <dbReference type="ARBA" id="ARBA00022525"/>
    </source>
</evidence>
<dbReference type="SUPFAM" id="SSF47565">
    <property type="entry name" value="Insect pheromone/odorant-binding proteins"/>
    <property type="match status" value="2"/>
</dbReference>
<comment type="similarity">
    <text evidence="2">Belongs to the PBP/GOBP family.</text>
</comment>
<evidence type="ECO:0000313" key="6">
    <source>
        <dbReference type="EMBL" id="EDS34255.1"/>
    </source>
</evidence>
<dbReference type="PANTHER" id="PTHR11857:SF46">
    <property type="entry name" value="GENERAL ODORANT-BINDING PROTEIN 99A-RELATED"/>
    <property type="match status" value="1"/>
</dbReference>
<protein>
    <submittedName>
        <fullName evidence="6">Odorant-binding protein</fullName>
    </submittedName>
</protein>
<organism>
    <name type="scientific">Culex quinquefasciatus</name>
    <name type="common">Southern house mosquito</name>
    <name type="synonym">Culex pungens</name>
    <dbReference type="NCBI Taxonomy" id="7176"/>
    <lineage>
        <taxon>Eukaryota</taxon>
        <taxon>Metazoa</taxon>
        <taxon>Ecdysozoa</taxon>
        <taxon>Arthropoda</taxon>
        <taxon>Hexapoda</taxon>
        <taxon>Insecta</taxon>
        <taxon>Pterygota</taxon>
        <taxon>Neoptera</taxon>
        <taxon>Endopterygota</taxon>
        <taxon>Diptera</taxon>
        <taxon>Nematocera</taxon>
        <taxon>Culicoidea</taxon>
        <taxon>Culicidae</taxon>
        <taxon>Culicinae</taxon>
        <taxon>Culicini</taxon>
        <taxon>Culex</taxon>
        <taxon>Culex</taxon>
    </lineage>
</organism>
<proteinExistence type="inferred from homology"/>
<keyword evidence="4" id="KW-0732">Signal</keyword>
<evidence type="ECO:0000256" key="1">
    <source>
        <dbReference type="ARBA" id="ARBA00004613"/>
    </source>
</evidence>
<dbReference type="KEGG" id="cqu:CpipJ_CPIJ001924"/>
<dbReference type="GO" id="GO:0005615">
    <property type="term" value="C:extracellular space"/>
    <property type="evidence" value="ECO:0007669"/>
    <property type="project" value="TreeGrafter"/>
</dbReference>
<evidence type="ECO:0000256" key="5">
    <source>
        <dbReference type="ARBA" id="ARBA00023157"/>
    </source>
</evidence>
<gene>
    <name evidence="7" type="primary">6033223</name>
    <name evidence="6" type="ORF">CpipJ_CPIJ001924</name>
</gene>
<evidence type="ECO:0000256" key="2">
    <source>
        <dbReference type="ARBA" id="ARBA00008098"/>
    </source>
</evidence>
<evidence type="ECO:0000256" key="4">
    <source>
        <dbReference type="ARBA" id="ARBA00022729"/>
    </source>
</evidence>
<evidence type="ECO:0000313" key="8">
    <source>
        <dbReference type="Proteomes" id="UP000002320"/>
    </source>
</evidence>
<evidence type="ECO:0000313" key="7">
    <source>
        <dbReference type="EnsemblMetazoa" id="CPIJ001924-PA"/>
    </source>
</evidence>
<name>B0W4R7_CULQU</name>
<accession>B0W4R7</accession>
<dbReference type="EnsemblMetazoa" id="CPIJ001924-RA">
    <property type="protein sequence ID" value="CPIJ001924-PA"/>
    <property type="gene ID" value="CPIJ001924"/>
</dbReference>
<dbReference type="EMBL" id="DS231839">
    <property type="protein sequence ID" value="EDS34255.1"/>
    <property type="molecule type" value="Genomic_DNA"/>
</dbReference>
<sequence>MATNNGATCCVYKILELVALAKLEHHENLGFASLEVPPPDTLSSKSVTISVIHLPREHVHHQHVCAPVNRSSSCSRTMKLVAVTVFVLLSKTSPSLTLEGSFRDAQERCFQYLNVHDSRWEEFQDVSSYPADEQAKQLVRCIGLMLRFWDDCEGVNAAVIKTFFQPDCSDQRYLNRTNECLQDIRVQNVAGSETYDVLTVVFETFHCYYHQYGNLVDLPQFIPWTANELLQIDDLCRNILISTPPQPVDDLGRPPCLSQCFLLQAGFWSASQAVLLDRVHLQYGRGEEEDVFIRKVTNCVDLYRQQHDNSCILADQYMRHCFHHESFMNRSAPSQCVAI</sequence>
<dbReference type="InterPro" id="IPR006170">
    <property type="entry name" value="PBP/GOBP"/>
</dbReference>
<dbReference type="GO" id="GO:0007608">
    <property type="term" value="P:sensory perception of smell"/>
    <property type="evidence" value="ECO:0007669"/>
    <property type="project" value="TreeGrafter"/>
</dbReference>
<keyword evidence="3" id="KW-0964">Secreted</keyword>
<reference evidence="7" key="2">
    <citation type="submission" date="2021-02" db="UniProtKB">
        <authorList>
            <consortium name="EnsemblMetazoa"/>
        </authorList>
    </citation>
    <scope>IDENTIFICATION</scope>
    <source>
        <strain evidence="7">JHB</strain>
    </source>
</reference>
<comment type="subcellular location">
    <subcellularLocation>
        <location evidence="1">Secreted</location>
    </subcellularLocation>
</comment>
<dbReference type="VEuPathDB" id="VectorBase:CQUJHB002541"/>
<reference evidence="6" key="1">
    <citation type="submission" date="2007-03" db="EMBL/GenBank/DDBJ databases">
        <title>Annotation of Culex pipiens quinquefasciatus.</title>
        <authorList>
            <consortium name="The Broad Institute Genome Sequencing Platform"/>
            <person name="Atkinson P.W."/>
            <person name="Hemingway J."/>
            <person name="Christensen B.M."/>
            <person name="Higgs S."/>
            <person name="Kodira C."/>
            <person name="Hannick L."/>
            <person name="Megy K."/>
            <person name="O'Leary S."/>
            <person name="Pearson M."/>
            <person name="Haas B.J."/>
            <person name="Mauceli E."/>
            <person name="Wortman J.R."/>
            <person name="Lee N.H."/>
            <person name="Guigo R."/>
            <person name="Stanke M."/>
            <person name="Alvarado L."/>
            <person name="Amedeo P."/>
            <person name="Antoine C.H."/>
            <person name="Arensburger P."/>
            <person name="Bidwell S.L."/>
            <person name="Crawford M."/>
            <person name="Camaro F."/>
            <person name="Devon K."/>
            <person name="Engels R."/>
            <person name="Hammond M."/>
            <person name="Howarth C."/>
            <person name="Koehrsen M."/>
            <person name="Lawson D."/>
            <person name="Montgomery P."/>
            <person name="Nene V."/>
            <person name="Nusbaum C."/>
            <person name="Puiu D."/>
            <person name="Romero-Severson J."/>
            <person name="Severson D.W."/>
            <person name="Shumway M."/>
            <person name="Sisk P."/>
            <person name="Stolte C."/>
            <person name="Zeng Q."/>
            <person name="Eisenstadt E."/>
            <person name="Fraser-Liggett C."/>
            <person name="Strausberg R."/>
            <person name="Galagan J."/>
            <person name="Birren B."/>
            <person name="Collins F.H."/>
        </authorList>
    </citation>
    <scope>NUCLEOTIDE SEQUENCE [LARGE SCALE GENOMIC DNA]</scope>
    <source>
        <strain evidence="6">JHB</strain>
    </source>
</reference>
<dbReference type="Proteomes" id="UP000002320">
    <property type="component" value="Unassembled WGS sequence"/>
</dbReference>
<dbReference type="Gene3D" id="1.10.238.20">
    <property type="entry name" value="Pheromone/general odorant binding protein domain"/>
    <property type="match status" value="2"/>
</dbReference>
<dbReference type="VEuPathDB" id="VectorBase:CPIJ001924"/>
<dbReference type="PANTHER" id="PTHR11857">
    <property type="entry name" value="ODORANT BINDING PROTEIN-RELATED"/>
    <property type="match status" value="1"/>
</dbReference>
<keyword evidence="5" id="KW-1015">Disulfide bond</keyword>
<dbReference type="GO" id="GO:0005549">
    <property type="term" value="F:odorant binding"/>
    <property type="evidence" value="ECO:0007669"/>
    <property type="project" value="InterPro"/>
</dbReference>
<dbReference type="AlphaFoldDB" id="B0W4R7"/>
<dbReference type="Pfam" id="PF01395">
    <property type="entry name" value="PBP_GOBP"/>
    <property type="match status" value="1"/>
</dbReference>
<dbReference type="CDD" id="cd23992">
    <property type="entry name" value="PBP_GOBP"/>
    <property type="match status" value="1"/>
</dbReference>